<feature type="region of interest" description="Disordered" evidence="2">
    <location>
        <begin position="1665"/>
        <end position="1705"/>
    </location>
</feature>
<dbReference type="PANTHER" id="PTHR16166">
    <property type="entry name" value="VACUOLAR PROTEIN SORTING-ASSOCIATED PROTEIN VPS13"/>
    <property type="match status" value="1"/>
</dbReference>
<feature type="domain" description="Vacuolar protein sorting-associated protein 13 VPS13 adaptor binding" evidence="3">
    <location>
        <begin position="3051"/>
        <end position="3201"/>
    </location>
</feature>
<organism evidence="4">
    <name type="scientific">Auxenochlorella protothecoides</name>
    <name type="common">Green microalga</name>
    <name type="synonym">Chlorella protothecoides</name>
    <dbReference type="NCBI Taxonomy" id="3075"/>
    <lineage>
        <taxon>Eukaryota</taxon>
        <taxon>Viridiplantae</taxon>
        <taxon>Chlorophyta</taxon>
        <taxon>core chlorophytes</taxon>
        <taxon>Trebouxiophyceae</taxon>
        <taxon>Chlorellales</taxon>
        <taxon>Chlorellaceae</taxon>
        <taxon>Auxenochlorella</taxon>
    </lineage>
</organism>
<feature type="region of interest" description="Disordered" evidence="2">
    <location>
        <begin position="543"/>
        <end position="572"/>
    </location>
</feature>
<reference evidence="4" key="1">
    <citation type="submission" date="2015-08" db="EMBL/GenBank/DDBJ databases">
        <authorList>
            <person name="Babu N.S."/>
            <person name="Beckwith C.J."/>
            <person name="Beseler K.G."/>
            <person name="Brison A."/>
            <person name="Carone J.V."/>
            <person name="Caskin T.P."/>
            <person name="Diamond M."/>
            <person name="Durham M.E."/>
            <person name="Foxe J.M."/>
            <person name="Go M."/>
            <person name="Henderson B.A."/>
            <person name="Jones I.B."/>
            <person name="McGettigan J.A."/>
            <person name="Micheletti S.J."/>
            <person name="Nasrallah M.E."/>
            <person name="Ortiz D."/>
            <person name="Piller C.R."/>
            <person name="Privatt S.R."/>
            <person name="Schneider S.L."/>
            <person name="Sharp S."/>
            <person name="Smith T.C."/>
            <person name="Stanton J.D."/>
            <person name="Ullery H.E."/>
            <person name="Wilson R.J."/>
            <person name="Serrano M.G."/>
            <person name="Buck G."/>
            <person name="Lee V."/>
            <person name="Wang Y."/>
            <person name="Carvalho R."/>
            <person name="Voegtly L."/>
            <person name="Shi R."/>
            <person name="Duckworth R."/>
            <person name="Johnson A."/>
            <person name="Loviza R."/>
            <person name="Walstead R."/>
            <person name="Shah Z."/>
            <person name="Kiflezghi M."/>
            <person name="Wade K."/>
            <person name="Ball S.L."/>
            <person name="Bradley K.W."/>
            <person name="Asai D.J."/>
            <person name="Bowman C.A."/>
            <person name="Russell D.A."/>
            <person name="Pope W.H."/>
            <person name="Jacobs-Sera D."/>
            <person name="Hendrix R.W."/>
            <person name="Hatfull G.F."/>
        </authorList>
    </citation>
    <scope>NUCLEOTIDE SEQUENCE</scope>
</reference>
<evidence type="ECO:0000256" key="1">
    <source>
        <dbReference type="ARBA" id="ARBA00006545"/>
    </source>
</evidence>
<feature type="compositionally biased region" description="Pro residues" evidence="2">
    <location>
        <begin position="2014"/>
        <end position="2025"/>
    </location>
</feature>
<evidence type="ECO:0000313" key="4">
    <source>
        <dbReference type="EMBL" id="JAT68826.1"/>
    </source>
</evidence>
<dbReference type="InterPro" id="IPR009543">
    <property type="entry name" value="VPS13_VAB"/>
</dbReference>
<feature type="region of interest" description="Disordered" evidence="2">
    <location>
        <begin position="501"/>
        <end position="523"/>
    </location>
</feature>
<feature type="region of interest" description="Disordered" evidence="2">
    <location>
        <begin position="2008"/>
        <end position="2031"/>
    </location>
</feature>
<comment type="similarity">
    <text evidence="1">Belongs to the VPS13 family.</text>
</comment>
<name>A0A1D1ZPC1_AUXPR</name>
<sequence length="3956" mass="404455">MVFEGWVVDHLSAWLGHFFDLQRDQLRISLWRAWQTGVTLENIPIRLDALEYLQLPFRLTAGNIGRLQLQIPWQALRSPLILEVADARLEACLRGPEELWQEPAEARAWAGKEARLAGVEASALAGPEGAQESATAVPAPSQGSTGLLWGALSSLASFLVNRLQIRFTNVSLVLRDPGTGLGVEVRLPSVHTCSPSVALRMLGAALDEALGQEGDDPGMVHKDVALAAVSVWLLQGEPGVGTDANGWGEVGATSLGIDPTQAPLGPLPLLPPCDGVLHLGTTAALSNGTLRADCTLTLPSLRLSLSDATLAGVVCLADAAERVSRQNRAALFCPASWRLKSGGREGFARRMWVFALNGVLRSDARWDAGVTAWVPAHKRAERRKRYIRLYRAVLERPVQPAAGVGAAKGSGGSDDAVEEPCCSMLEAAERKLCLPDITLCRAVAARMAAASLAKAAAAAKRKKTGPKAVPSPGQLLLAAAGPASDEKGLIGADLAPAGLRGAAMPEEGAPPTRDDTRTEEGLSVPPADAMTAASALATAAAGSVPEAALRPGNPGSELPRPGAEGDGVPVSVGTPEQVLALSTRPVSPHAAARRGVVSRGVSAMAGFFGALPRRAGYAQPPRPAPPDEEEAARLLAAMEVDTVDESREVSHHGAAGLRASLRLRIPAASLALAARGRSLALLEAQGLRAAAAYDLAGAELAASLSCTRVRLFDCGAGAPQSLLLCGAGADEGGAFDPGPARGAALTVRYVRGRAGPAAGEAAVGPTEVWLRPGTLLALGRLAPPPGPFAAERAAADTALGWRGAEALGRARLAGLGPPVAWSVQLAGVDARLALGARRCLLLSAGQLAARSTAAVVMGEASDAGVDDADFLDQQRGVGPSHATAASVPWRWSVRRVALIVQEWEEGGAVFRPTQPPVLQPTTMQGDLCLPRTPNVKAPALSIEARGWSFSLGTRLLAEIQAALQVPTQARAPPVQGMQGASGGALGDAGAVPPLAAGRDAGSEIESDNPCRTRLVLSLQRVSCAVAFDAAEAGPAPFATRGGAGTRASRGGPPPAAPAAQSPLLCLRLGSGVLGLALGASGEANLGASLLDLTLQDQTAPGSGLLPPPVVDRGAWRVSPRVTLARLDLDFSRDAGAAPRTATTVRLHDAASAAYRDEPGNFIARLHRGRPNAGVITVVESAAHLHVGVALNNVLLGHAALMRILLLTLPDTGVGPEEVVGSVAEDALRGGAGGGVDVGGTEVAPAPRHSTAAPAQTLPVQSESFTLDLEECVAEWRYQPGGTAAARLAPAALDFLLTHGVLGVLEAPRCVLRFPLDEPGERVALRGAALSCAALGVGGRALLPLLRLPEVALTVERAGGGAPPRLTLGARDVLAGLHPSQITMAAAAAELFAAELAALRRPNLLDLPASSSDGARLGAESSSPRSMSDLLGVAQARTPLTLAARMEPGSPAAPVATPSLGRVPLVADGTTPIATHQPPQPPRWLLSLEACSARLTIAEVRLQLLGPNVSCAGLEGRWRRIEVVLDGAPGPGARRRLELGFETLDVSLLRPLPDQATPFAAAAALRVSSDGRRSNGGGVASPEGEEEAGGAWQSGPGSGWDRGIESHAGWASPPEVTGPCRASESTNQFPADASDEGEVFYEALSRSQRRSSAGTSAAASRYFSAGGSVDSEGASTLQLDPGPAWVEEGGAESPLGPSPRIASPPPLAVTAPQLLWRLGGGGGGGVPNGETRCTAALHARLARDILIGGEMTLVVPVLAVHATADVGAWEEAAACVLNHVGLMGGALPDLRASVTAEENSAGGDAGDPVGTSEPGDTGPSTAYPLRWHVRCACLRATLVCNAEESGPGSAPPSPFHSVRMADRHSGEVQSWRGPILALTLQASLEAEARVGADVGLAAVTKTEAGAIADAAPEAAWWLQLRVPGLLLSAGLGSAVSDAEEREHGAAPSLSLGAGLAGIAGFELRCVGPVAPRPDGPDRQALPVLDAEPIAKEEEGQAPGAALLTSIVSSAQSAEPPGPTPQSPEEPPGSSAHAVQVDLALARGSVWLSQETAGVALALTQALTLLAHRLQAQAAEAAPHGGAARRAARDKGDAKALTAWELRARAGILAVLVGVGGVDGVGRGRCPLLQAAAHDLKACAGSGTATAQLGCRLEVRSWAPQLAGWEPVVEPWRVRLALRGALESAGPGPTPPLSLSLESDDLLELTASEGGVAAAARALQSYAFLSTLTLAGAGEAVRAAQAAAGEPALAGGWTLVNATGASVELWMGGLVGGGAAEAGPVGWSGTSGRRDMIAPERPHLTVIPGERVDLPVWPGSDDTLADLAAGYAGYPDPMLGVRPAGWRGDMTGCSPDPSDPPCPPRHTRVYFRGPGGTAGCVPLAAPGTHAYGGPWPGAGGQVPGSRGDGAPQPRVLASVARGPDPWAGTSVVLHSGLRLVNRGGVALEVRLHTPLGFVAEASPRASLGALQPGQGLWLPVQHALLSALSFRPLAVGGCHGAGHDGHHQGGTHGGTVSRTGSGVLFSQAGPGAALARHPPLHPPVVAAGSTIGGPPPAPALLARRSLDRARSFGASGPLEWSESVPVSQLVGGARAGAAAAGTFQLTCRQAPGSPGLDAPLALCVGSQRLAREFEETPPRDERTWPLPAPSDPSGALAIVVGAPLMLLNSLPVPVEVGVGGQQWTLGPLQRRALHGLEEARAQRLRLRPAGYAPVEAALLSPAMLGALGAEAAERQEEIEVVELPPHPSSSGPTGPGAQQAVRWVRDTPLQLVEVGQSGHSVGVVLRHGLDPGSGARVLRLTCTLWIFNCTGQPLALRQAHEDAGHFTEAERAAAAEDRMPQAWLAPLALPPELLRPRGPPSVTASAAGPPTRSPMLLSPARGEAASSMRLNSATSSLAPLSRAASSVDVGVAGAGLGAALPREAGEPEPGPRLLGHKRPPPPRGWGIVEGVDGRSSQDRTVCWPALQGGLLQGGKQRLRLQLRASPLTAPPGTTFWSASLTLDSQGGAAVVTVPSPAAPASTAAAAGGAARRPDRAAMVAAVTAGPVAGSGGVLALHLAPRYLLLNSLDAALQYRQQGTGAEAELGPGVSCPLRWADAGLPLRLCVRLQEAGWLWSGGFGLDSPGDTFIKVRHRDRGETMLLRVGVAAAAAGTLAVTLSHQPAGFAPYRLENCSLLTLHARQRRVREQQDVLRPYCSLGYAWDEPARPHQLVLELAGGVRLGTWGLDQVPQDDLVSSPLGPVRVVLRAEGPTRVLTLLDPMRHPFFLRRGAAGLGAPGAGALASVAPGGVGLAPASAGEEETAAASGLQWRVSASLAGVGLSAVVGGCEVAYARATRLAARLAVGPAHLSLGLESAALQLDDPRPRAAFPVVAALPAPRQGLAPRRVDDLLAGGERQAGLAAALTLWRRRPAGVLCVEDARLTCAPLALWLAQEHLEALAGAARVLGRAAGVGGGAGAPGSGGAQEVTGRRSSLGTSSEGGNPPPQSLNPVLSSPGVLQLLGGAPLALEADRKLFINLLALAPLRISLSFLPTPLGDGAGTVGPYRRLLSLAEVEDARIRLAALSLHRPLMGQAALGQLLQRHYARAILPEVYKILGSAAVFGDPIRLVHHLGLGVWSVLASPAAGLVESARSRGPAQLLLGLAEGPRAAAAHFAFALSNAAGKTTAAARKAMSALGLDRYTAEYPHRPRRVERDGGSALIWRSGTSLLSGEDQGPTNGRGEALLPATLRGLVGLVAEPAAGAETGGLLGAAHGLVKGSVGVVVLPLASALDMLARTAASVRLAVVGAPALGWTRPPRYVPAGAPLPAYVAEQALGRWLLLELEAAGELGSAEGGTTPAAAFVSCTRLEPDGGKHLVLTQRFALLVEARRPRWAPRLCWSAALEDLESVAQVGDSGLRLVAQRARRSALTPGQGRGAAPSPFSLSVCEIRCAGSEPARALHDDLVCRAAAARAARRGAWVGL</sequence>
<feature type="region of interest" description="Disordered" evidence="2">
    <location>
        <begin position="2848"/>
        <end position="2877"/>
    </location>
</feature>
<dbReference type="PANTHER" id="PTHR16166:SF93">
    <property type="entry name" value="INTERMEMBRANE LIPID TRANSFER PROTEIN VPS13"/>
    <property type="match status" value="1"/>
</dbReference>
<proteinExistence type="inferred from homology"/>
<dbReference type="GO" id="GO:0045053">
    <property type="term" value="P:protein retention in Golgi apparatus"/>
    <property type="evidence" value="ECO:0007669"/>
    <property type="project" value="TreeGrafter"/>
</dbReference>
<dbReference type="Pfam" id="PF25036">
    <property type="entry name" value="VPS13_VAB"/>
    <property type="match status" value="1"/>
</dbReference>
<dbReference type="EMBL" id="GDKF01009796">
    <property type="protein sequence ID" value="JAT68826.1"/>
    <property type="molecule type" value="Transcribed_RNA"/>
</dbReference>
<feature type="region of interest" description="Disordered" evidence="2">
    <location>
        <begin position="3449"/>
        <end position="3483"/>
    </location>
</feature>
<accession>A0A1D1ZPC1</accession>
<feature type="region of interest" description="Disordered" evidence="2">
    <location>
        <begin position="1036"/>
        <end position="1059"/>
    </location>
</feature>
<feature type="region of interest" description="Disordered" evidence="2">
    <location>
        <begin position="1794"/>
        <end position="1820"/>
    </location>
</feature>
<dbReference type="GO" id="GO:0006623">
    <property type="term" value="P:protein targeting to vacuole"/>
    <property type="evidence" value="ECO:0007669"/>
    <property type="project" value="TreeGrafter"/>
</dbReference>
<feature type="region of interest" description="Disordered" evidence="2">
    <location>
        <begin position="2914"/>
        <end position="2937"/>
    </location>
</feature>
<feature type="region of interest" description="Disordered" evidence="2">
    <location>
        <begin position="1568"/>
        <end position="1633"/>
    </location>
</feature>
<evidence type="ECO:0000256" key="2">
    <source>
        <dbReference type="SAM" id="MobiDB-lite"/>
    </source>
</evidence>
<feature type="compositionally biased region" description="Polar residues" evidence="2">
    <location>
        <begin position="3464"/>
        <end position="3474"/>
    </location>
</feature>
<feature type="compositionally biased region" description="Low complexity" evidence="2">
    <location>
        <begin position="1036"/>
        <end position="1050"/>
    </location>
</feature>
<dbReference type="InterPro" id="IPR026847">
    <property type="entry name" value="VPS13"/>
</dbReference>
<gene>
    <name evidence="4" type="ORF">g.19911</name>
</gene>
<evidence type="ECO:0000259" key="3">
    <source>
        <dbReference type="Pfam" id="PF25036"/>
    </source>
</evidence>
<protein>
    <recommendedName>
        <fullName evidence="3">Vacuolar protein sorting-associated protein 13 VPS13 adaptor binding domain-containing protein</fullName>
    </recommendedName>
</protein>